<evidence type="ECO:0000256" key="1">
    <source>
        <dbReference type="SAM" id="MobiDB-lite"/>
    </source>
</evidence>
<gene>
    <name evidence="2" type="ORF">GGR06_002691</name>
</gene>
<evidence type="ECO:0008006" key="4">
    <source>
        <dbReference type="Google" id="ProtNLM"/>
    </source>
</evidence>
<dbReference type="Proteomes" id="UP000560658">
    <property type="component" value="Unassembled WGS sequence"/>
</dbReference>
<dbReference type="RefSeq" id="WP_183208919.1">
    <property type="nucleotide sequence ID" value="NZ_JACIER010000011.1"/>
</dbReference>
<evidence type="ECO:0000313" key="3">
    <source>
        <dbReference type="Proteomes" id="UP000560658"/>
    </source>
</evidence>
<comment type="caution">
    <text evidence="2">The sequence shown here is derived from an EMBL/GenBank/DDBJ whole genome shotgun (WGS) entry which is preliminary data.</text>
</comment>
<protein>
    <recommendedName>
        <fullName evidence="4">Lamin tail domain-containing protein</fullName>
    </recommendedName>
</protein>
<sequence>MKRSEVSFFLIASLFIFCDCSLPIDEEDSSEETDLTSQLAWSGETDKFVINPKKGVHLDDPQASGGTAYLTFPSTALLDTSWEFGVQLSFNPSANNHARFYLASSSTTLSGDLDGYYVQIGGTKDNLALYRQQGDRATLLLSGRELMKKNNSPKFYAKVECDCNGYWTLWSRLESEAGYVKEGQVKDCKIDSSICCGLFCVYTQSRSNGFTFHHITQGHNVETVTDPGENPEPPTDPNISELPDDVRGLLLFNEVMYYPESSGAEYVEIFNPTEKDIILPAIYLYKMYENGEVYNTTVLQPEDTARLLSIPSKGYLCFTKSVALISKKHKVAEKNLIEIAKFPSLNNSGGYLALSSSQEPGKGHTFDTCCFRDEMHSQSETIGISLEKKSPEKTSVIANWHSSQNPTGGTPGIINSGIK</sequence>
<organism evidence="2 3">
    <name type="scientific">Bacteroides reticulotermitis</name>
    <dbReference type="NCBI Taxonomy" id="1133319"/>
    <lineage>
        <taxon>Bacteria</taxon>
        <taxon>Pseudomonadati</taxon>
        <taxon>Bacteroidota</taxon>
        <taxon>Bacteroidia</taxon>
        <taxon>Bacteroidales</taxon>
        <taxon>Bacteroidaceae</taxon>
        <taxon>Bacteroides</taxon>
    </lineage>
</organism>
<dbReference type="EMBL" id="JACIER010000011">
    <property type="protein sequence ID" value="MBB4044889.1"/>
    <property type="molecule type" value="Genomic_DNA"/>
</dbReference>
<name>A0A840D255_9BACE</name>
<accession>A0A840D255</accession>
<feature type="region of interest" description="Disordered" evidence="1">
    <location>
        <begin position="399"/>
        <end position="419"/>
    </location>
</feature>
<keyword evidence="3" id="KW-1185">Reference proteome</keyword>
<proteinExistence type="predicted"/>
<evidence type="ECO:0000313" key="2">
    <source>
        <dbReference type="EMBL" id="MBB4044889.1"/>
    </source>
</evidence>
<reference evidence="2" key="1">
    <citation type="submission" date="2020-08" db="EMBL/GenBank/DDBJ databases">
        <title>Genomic Encyclopedia of Type Strains, Phase IV (KMG-IV): sequencing the most valuable type-strain genomes for metagenomic binning, comparative biology and taxonomic classification.</title>
        <authorList>
            <person name="Goeker M."/>
        </authorList>
    </citation>
    <scope>NUCLEOTIDE SEQUENCE [LARGE SCALE GENOMIC DNA]</scope>
    <source>
        <strain evidence="2">DSM 105720</strain>
    </source>
</reference>
<feature type="compositionally biased region" description="Polar residues" evidence="1">
    <location>
        <begin position="399"/>
        <end position="408"/>
    </location>
</feature>
<dbReference type="AlphaFoldDB" id="A0A840D255"/>